<feature type="region of interest" description="Disordered" evidence="1">
    <location>
        <begin position="123"/>
        <end position="150"/>
    </location>
</feature>
<organism evidence="3 4">
    <name type="scientific">Prorocentrum cordatum</name>
    <dbReference type="NCBI Taxonomy" id="2364126"/>
    <lineage>
        <taxon>Eukaryota</taxon>
        <taxon>Sar</taxon>
        <taxon>Alveolata</taxon>
        <taxon>Dinophyceae</taxon>
        <taxon>Prorocentrales</taxon>
        <taxon>Prorocentraceae</taxon>
        <taxon>Prorocentrum</taxon>
    </lineage>
</organism>
<evidence type="ECO:0000313" key="3">
    <source>
        <dbReference type="EMBL" id="CAK0860630.1"/>
    </source>
</evidence>
<dbReference type="EMBL" id="CAUYUJ010015996">
    <property type="protein sequence ID" value="CAK0860630.1"/>
    <property type="molecule type" value="Genomic_DNA"/>
</dbReference>
<feature type="transmembrane region" description="Helical" evidence="2">
    <location>
        <begin position="54"/>
        <end position="71"/>
    </location>
</feature>
<reference evidence="3" key="1">
    <citation type="submission" date="2023-10" db="EMBL/GenBank/DDBJ databases">
        <authorList>
            <person name="Chen Y."/>
            <person name="Shah S."/>
            <person name="Dougan E. K."/>
            <person name="Thang M."/>
            <person name="Chan C."/>
        </authorList>
    </citation>
    <scope>NUCLEOTIDE SEQUENCE [LARGE SCALE GENOMIC DNA]</scope>
</reference>
<evidence type="ECO:0000256" key="1">
    <source>
        <dbReference type="SAM" id="MobiDB-lite"/>
    </source>
</evidence>
<keyword evidence="2" id="KW-0472">Membrane</keyword>
<dbReference type="Proteomes" id="UP001189429">
    <property type="component" value="Unassembled WGS sequence"/>
</dbReference>
<feature type="transmembrane region" description="Helical" evidence="2">
    <location>
        <begin position="78"/>
        <end position="100"/>
    </location>
</feature>
<keyword evidence="2" id="KW-0812">Transmembrane</keyword>
<keyword evidence="2" id="KW-1133">Transmembrane helix</keyword>
<name>A0ABN9UN75_9DINO</name>
<feature type="transmembrane region" description="Helical" evidence="2">
    <location>
        <begin position="12"/>
        <end position="34"/>
    </location>
</feature>
<feature type="region of interest" description="Disordered" evidence="1">
    <location>
        <begin position="165"/>
        <end position="216"/>
    </location>
</feature>
<evidence type="ECO:0008006" key="5">
    <source>
        <dbReference type="Google" id="ProtNLM"/>
    </source>
</evidence>
<evidence type="ECO:0000313" key="4">
    <source>
        <dbReference type="Proteomes" id="UP001189429"/>
    </source>
</evidence>
<feature type="compositionally biased region" description="Basic residues" evidence="1">
    <location>
        <begin position="133"/>
        <end position="150"/>
    </location>
</feature>
<feature type="compositionally biased region" description="Low complexity" evidence="1">
    <location>
        <begin position="194"/>
        <end position="216"/>
    </location>
</feature>
<protein>
    <recommendedName>
        <fullName evidence="5">Transmembrane protein 107</fullName>
    </recommendedName>
</protein>
<gene>
    <name evidence="3" type="ORF">PCOR1329_LOCUS49536</name>
</gene>
<accession>A0ABN9UN75</accession>
<proteinExistence type="predicted"/>
<keyword evidence="4" id="KW-1185">Reference proteome</keyword>
<sequence>MLPTAALDPGIVFALSVFGGVCRVVAATGGAMMFTLCWSLAGDLGLTSGSVKDAAAVLVFWDLASIGMVWAQRRSINLAFALTVCLPWGVCEMAGTAFLIRQGGSPWFNAPSASCCSACSPSTGSARGGTARGRPRQRRPPARRAGPWRRRRRAAFRTLVLNRRSSAALPRRTRPQRASSLGRGPGALPRPRVRATACAGGRSSAGRSSSESRAAC</sequence>
<evidence type="ECO:0000256" key="2">
    <source>
        <dbReference type="SAM" id="Phobius"/>
    </source>
</evidence>
<comment type="caution">
    <text evidence="3">The sequence shown here is derived from an EMBL/GenBank/DDBJ whole genome shotgun (WGS) entry which is preliminary data.</text>
</comment>